<accession>A0A1K1T220</accession>
<dbReference type="EMBL" id="FPIZ01000050">
    <property type="protein sequence ID" value="SFW90566.1"/>
    <property type="molecule type" value="Genomic_DNA"/>
</dbReference>
<keyword evidence="4" id="KW-1185">Reference proteome</keyword>
<dbReference type="RefSeq" id="WP_143151007.1">
    <property type="nucleotide sequence ID" value="NZ_CP139972.1"/>
</dbReference>
<proteinExistence type="predicted"/>
<gene>
    <name evidence="1" type="ORF">SAMN05661012_06636</name>
    <name evidence="2" type="ORF">SR876_25305</name>
</gene>
<dbReference type="STRING" id="1004.SAMN05661012_06636"/>
<organism evidence="1 3">
    <name type="scientific">Chitinophaga sancti</name>
    <dbReference type="NCBI Taxonomy" id="1004"/>
    <lineage>
        <taxon>Bacteria</taxon>
        <taxon>Pseudomonadati</taxon>
        <taxon>Bacteroidota</taxon>
        <taxon>Chitinophagia</taxon>
        <taxon>Chitinophagales</taxon>
        <taxon>Chitinophagaceae</taxon>
        <taxon>Chitinophaga</taxon>
    </lineage>
</organism>
<evidence type="ECO:0000313" key="1">
    <source>
        <dbReference type="EMBL" id="SFW90566.1"/>
    </source>
</evidence>
<evidence type="ECO:0000313" key="2">
    <source>
        <dbReference type="EMBL" id="WQG88250.1"/>
    </source>
</evidence>
<dbReference type="Proteomes" id="UP000183788">
    <property type="component" value="Unassembled WGS sequence"/>
</dbReference>
<protein>
    <submittedName>
        <fullName evidence="1">Uncharacterized protein</fullName>
    </submittedName>
</protein>
<reference evidence="2 4" key="2">
    <citation type="submission" date="2023-11" db="EMBL/GenBank/DDBJ databases">
        <title>MicrobeMod: A computational toolkit for identifying prokaryotic methylation and restriction-modification with nanopore sequencing.</title>
        <authorList>
            <person name="Crits-Christoph A."/>
            <person name="Kang S.C."/>
            <person name="Lee H."/>
            <person name="Ostrov N."/>
        </authorList>
    </citation>
    <scope>NUCLEOTIDE SEQUENCE [LARGE SCALE GENOMIC DNA]</scope>
    <source>
        <strain evidence="2 4">ATCC 23090</strain>
    </source>
</reference>
<evidence type="ECO:0000313" key="4">
    <source>
        <dbReference type="Proteomes" id="UP001326715"/>
    </source>
</evidence>
<sequence>MVFDPKGKFGKNGKFDRLKNETISVKEIAIIADFSRRHANRIKNKVCDKLGKPPEYLLTFGEFLSKFHRINPDILIDRFWNLRFGK</sequence>
<dbReference type="AlphaFoldDB" id="A0A1K1T220"/>
<dbReference type="EMBL" id="CP140154">
    <property type="protein sequence ID" value="WQG88250.1"/>
    <property type="molecule type" value="Genomic_DNA"/>
</dbReference>
<dbReference type="Proteomes" id="UP001326715">
    <property type="component" value="Chromosome"/>
</dbReference>
<reference evidence="1 3" key="1">
    <citation type="submission" date="2016-11" db="EMBL/GenBank/DDBJ databases">
        <authorList>
            <person name="Jaros S."/>
            <person name="Januszkiewicz K."/>
            <person name="Wedrychowicz H."/>
        </authorList>
    </citation>
    <scope>NUCLEOTIDE SEQUENCE [LARGE SCALE GENOMIC DNA]</scope>
    <source>
        <strain evidence="1 3">DSM 784</strain>
    </source>
</reference>
<name>A0A1K1T220_9BACT</name>
<evidence type="ECO:0000313" key="3">
    <source>
        <dbReference type="Proteomes" id="UP000183788"/>
    </source>
</evidence>
<dbReference type="OrthoDB" id="9928824at2"/>